<keyword evidence="2" id="KW-0539">Nucleus</keyword>
<proteinExistence type="predicted"/>
<sequence length="357" mass="40218">MVKAPLTTKPRGHPLAAYSKTESYLLEYFIEGIGPNCSQSRNHNPYITHIVPLSFCHSPLRNALLAVAGNQLRLLRDTRFVKQALMYKGQALSVMATVLMLCFHATFHHAPSACGSDPLRKFVEMYFVAHETMSRTGSQSPISEGGKCTWSDVNDLDEIDPVMGCSRRLMSLIDDISHLPLNIMDTSNPNNCHRNPNDIDMAAKVAEIHSSLKDLTQNTTITSREGKKLANIAETKRVAALVYLIERVNLTPINSQFKFATSAKKNRMIATIIRLKSNLPDTPILLWPLYIIGHARLVDDHQRRFILDRLQLMQRTRNLGSVRRTRTAVKRAFQVFDIKYSLDHTWGDNGIVPISLA</sequence>
<evidence type="ECO:0000313" key="4">
    <source>
        <dbReference type="Proteomes" id="UP000247810"/>
    </source>
</evidence>
<dbReference type="AlphaFoldDB" id="A0A319DB11"/>
<evidence type="ECO:0000256" key="1">
    <source>
        <dbReference type="ARBA" id="ARBA00004123"/>
    </source>
</evidence>
<dbReference type="OrthoDB" id="6730379at2759"/>
<dbReference type="Pfam" id="PF11951">
    <property type="entry name" value="Fungal_trans_2"/>
    <property type="match status" value="2"/>
</dbReference>
<reference evidence="3 4" key="1">
    <citation type="submission" date="2018-02" db="EMBL/GenBank/DDBJ databases">
        <title>The genomes of Aspergillus section Nigri reveals drivers in fungal speciation.</title>
        <authorList>
            <consortium name="DOE Joint Genome Institute"/>
            <person name="Vesth T.C."/>
            <person name="Nybo J."/>
            <person name="Theobald S."/>
            <person name="Brandl J."/>
            <person name="Frisvad J.C."/>
            <person name="Nielsen K.F."/>
            <person name="Lyhne E.K."/>
            <person name="Kogle M.E."/>
            <person name="Kuo A."/>
            <person name="Riley R."/>
            <person name="Clum A."/>
            <person name="Nolan M."/>
            <person name="Lipzen A."/>
            <person name="Salamov A."/>
            <person name="Henrissat B."/>
            <person name="Wiebenga A."/>
            <person name="De vries R.P."/>
            <person name="Grigoriev I.V."/>
            <person name="Mortensen U.H."/>
            <person name="Andersen M.R."/>
            <person name="Baker S.E."/>
        </authorList>
    </citation>
    <scope>NUCLEOTIDE SEQUENCE [LARGE SCALE GENOMIC DNA]</scope>
    <source>
        <strain evidence="3 4">CBS 707.79</strain>
    </source>
</reference>
<dbReference type="PANTHER" id="PTHR37534">
    <property type="entry name" value="TRANSCRIPTIONAL ACTIVATOR PROTEIN UGA3"/>
    <property type="match status" value="1"/>
</dbReference>
<name>A0A319DB11_9EURO</name>
<evidence type="ECO:0000256" key="2">
    <source>
        <dbReference type="ARBA" id="ARBA00023242"/>
    </source>
</evidence>
<dbReference type="GO" id="GO:0045944">
    <property type="term" value="P:positive regulation of transcription by RNA polymerase II"/>
    <property type="evidence" value="ECO:0007669"/>
    <property type="project" value="TreeGrafter"/>
</dbReference>
<dbReference type="VEuPathDB" id="FungiDB:BO71DRAFT_419371"/>
<accession>A0A319DB11</accession>
<dbReference type="GO" id="GO:0005634">
    <property type="term" value="C:nucleus"/>
    <property type="evidence" value="ECO:0007669"/>
    <property type="project" value="UniProtKB-SubCell"/>
</dbReference>
<comment type="subcellular location">
    <subcellularLocation>
        <location evidence="1">Nucleus</location>
    </subcellularLocation>
</comment>
<dbReference type="Proteomes" id="UP000247810">
    <property type="component" value="Unassembled WGS sequence"/>
</dbReference>
<gene>
    <name evidence="3" type="ORF">BO71DRAFT_419371</name>
</gene>
<keyword evidence="4" id="KW-1185">Reference proteome</keyword>
<dbReference type="EMBL" id="KZ825872">
    <property type="protein sequence ID" value="PYH94391.1"/>
    <property type="molecule type" value="Genomic_DNA"/>
</dbReference>
<protein>
    <submittedName>
        <fullName evidence="3">Uncharacterized protein</fullName>
    </submittedName>
</protein>
<organism evidence="3 4">
    <name type="scientific">Aspergillus ellipticus CBS 707.79</name>
    <dbReference type="NCBI Taxonomy" id="1448320"/>
    <lineage>
        <taxon>Eukaryota</taxon>
        <taxon>Fungi</taxon>
        <taxon>Dikarya</taxon>
        <taxon>Ascomycota</taxon>
        <taxon>Pezizomycotina</taxon>
        <taxon>Eurotiomycetes</taxon>
        <taxon>Eurotiomycetidae</taxon>
        <taxon>Eurotiales</taxon>
        <taxon>Aspergillaceae</taxon>
        <taxon>Aspergillus</taxon>
        <taxon>Aspergillus subgen. Circumdati</taxon>
    </lineage>
</organism>
<evidence type="ECO:0000313" key="3">
    <source>
        <dbReference type="EMBL" id="PYH94391.1"/>
    </source>
</evidence>
<dbReference type="STRING" id="1448320.A0A319DB11"/>
<dbReference type="PANTHER" id="PTHR37534:SF49">
    <property type="entry name" value="LYSINE BIOSYNTHESIS REGULATORY PROTEIN LYS14"/>
    <property type="match status" value="1"/>
</dbReference>
<dbReference type="GO" id="GO:0000976">
    <property type="term" value="F:transcription cis-regulatory region binding"/>
    <property type="evidence" value="ECO:0007669"/>
    <property type="project" value="TreeGrafter"/>
</dbReference>
<dbReference type="GO" id="GO:0003700">
    <property type="term" value="F:DNA-binding transcription factor activity"/>
    <property type="evidence" value="ECO:0007669"/>
    <property type="project" value="TreeGrafter"/>
</dbReference>
<dbReference type="InterPro" id="IPR021858">
    <property type="entry name" value="Fun_TF"/>
</dbReference>